<dbReference type="VEuPathDB" id="VectorBase:ISCW002336"/>
<dbReference type="EMBL" id="DS653418">
    <property type="protein sequence ID" value="EEC02670.1"/>
    <property type="molecule type" value="Genomic_DNA"/>
</dbReference>
<organism>
    <name type="scientific">Ixodes scapularis</name>
    <name type="common">Black-legged tick</name>
    <name type="synonym">Deer tick</name>
    <dbReference type="NCBI Taxonomy" id="6945"/>
    <lineage>
        <taxon>Eukaryota</taxon>
        <taxon>Metazoa</taxon>
        <taxon>Ecdysozoa</taxon>
        <taxon>Arthropoda</taxon>
        <taxon>Chelicerata</taxon>
        <taxon>Arachnida</taxon>
        <taxon>Acari</taxon>
        <taxon>Parasitiformes</taxon>
        <taxon>Ixodida</taxon>
        <taxon>Ixodoidea</taxon>
        <taxon>Ixodidae</taxon>
        <taxon>Ixodinae</taxon>
        <taxon>Ixodes</taxon>
    </lineage>
</organism>
<evidence type="ECO:0007829" key="5">
    <source>
        <dbReference type="PeptideAtlas" id="B7P7U8"/>
    </source>
</evidence>
<dbReference type="InParanoid" id="B7P7U8"/>
<feature type="compositionally biased region" description="Basic and acidic residues" evidence="1">
    <location>
        <begin position="1"/>
        <end position="26"/>
    </location>
</feature>
<dbReference type="VEuPathDB" id="VectorBase:ISCP_003988"/>
<dbReference type="EMBL" id="ABJB010213836">
    <property type="status" value="NOT_ANNOTATED_CDS"/>
    <property type="molecule type" value="Genomic_DNA"/>
</dbReference>
<protein>
    <submittedName>
        <fullName evidence="2 3">Uncharacterized protein</fullName>
    </submittedName>
</protein>
<dbReference type="AlphaFoldDB" id="B7P7U8"/>
<evidence type="ECO:0000256" key="1">
    <source>
        <dbReference type="SAM" id="MobiDB-lite"/>
    </source>
</evidence>
<keyword evidence="5" id="KW-1267">Proteomics identification</keyword>
<feature type="region of interest" description="Disordered" evidence="1">
    <location>
        <begin position="1"/>
        <end position="36"/>
    </location>
</feature>
<evidence type="ECO:0000313" key="4">
    <source>
        <dbReference type="Proteomes" id="UP000001555"/>
    </source>
</evidence>
<keyword evidence="4" id="KW-1185">Reference proteome</keyword>
<reference evidence="3" key="2">
    <citation type="submission" date="2020-05" db="UniProtKB">
        <authorList>
            <consortium name="EnsemblMetazoa"/>
        </authorList>
    </citation>
    <scope>IDENTIFICATION</scope>
    <source>
        <strain evidence="3">wikel</strain>
    </source>
</reference>
<dbReference type="Proteomes" id="UP000001555">
    <property type="component" value="Unassembled WGS sequence"/>
</dbReference>
<dbReference type="HOGENOM" id="CLU_1972919_0_0_1"/>
<evidence type="ECO:0000313" key="3">
    <source>
        <dbReference type="EnsemblMetazoa" id="ISCW002336-PA"/>
    </source>
</evidence>
<name>B7P7U8_IXOSC</name>
<evidence type="ECO:0000313" key="2">
    <source>
        <dbReference type="EMBL" id="EEC02670.1"/>
    </source>
</evidence>
<proteinExistence type="evidence at protein level"/>
<gene>
    <name evidence="3" type="primary">8025875</name>
    <name evidence="2" type="ORF">IscW_ISCW002336</name>
</gene>
<sequence>MNRDIKEKSGAVKQEADDVNSRDVKAGGKGSLDPPLRIASYESMRNGWNAADDSAGIALSMQGLGRTQIILNMNLETGDLCDKDLRERLLRLLQAEHDFVVQQQKSEALRIELLSKELYSNMTDNKI</sequence>
<dbReference type="KEGG" id="isc:8025875"/>
<dbReference type="PaxDb" id="6945-B7P7U8"/>
<dbReference type="VEuPathDB" id="VectorBase:ISCI002336"/>
<dbReference type="EnsemblMetazoa" id="ISCW002336-RA">
    <property type="protein sequence ID" value="ISCW002336-PA"/>
    <property type="gene ID" value="ISCW002336"/>
</dbReference>
<reference evidence="2 4" key="1">
    <citation type="submission" date="2008-03" db="EMBL/GenBank/DDBJ databases">
        <title>Annotation of Ixodes scapularis.</title>
        <authorList>
            <consortium name="Ixodes scapularis Genome Project Consortium"/>
            <person name="Caler E."/>
            <person name="Hannick L.I."/>
            <person name="Bidwell S."/>
            <person name="Joardar V."/>
            <person name="Thiagarajan M."/>
            <person name="Amedeo P."/>
            <person name="Galinsky K.J."/>
            <person name="Schobel S."/>
            <person name="Inman J."/>
            <person name="Hostetler J."/>
            <person name="Miller J."/>
            <person name="Hammond M."/>
            <person name="Megy K."/>
            <person name="Lawson D."/>
            <person name="Kodira C."/>
            <person name="Sutton G."/>
            <person name="Meyer J."/>
            <person name="Hill C.A."/>
            <person name="Birren B."/>
            <person name="Nene V."/>
            <person name="Collins F."/>
            <person name="Alarcon-Chaidez F."/>
            <person name="Wikel S."/>
            <person name="Strausberg R."/>
        </authorList>
    </citation>
    <scope>NUCLEOTIDE SEQUENCE [LARGE SCALE GENOMIC DNA]</scope>
    <source>
        <strain evidence="4">Wikel</strain>
        <strain evidence="2">Wikel colony</strain>
    </source>
</reference>
<accession>B7P7U8</accession>